<protein>
    <submittedName>
        <fullName evidence="1">Sigma factor G inhibitor Gin</fullName>
    </submittedName>
</protein>
<organism evidence="1 2">
    <name type="scientific">Pradoshia eiseniae</name>
    <dbReference type="NCBI Taxonomy" id="2064768"/>
    <lineage>
        <taxon>Bacteria</taxon>
        <taxon>Bacillati</taxon>
        <taxon>Bacillota</taxon>
        <taxon>Bacilli</taxon>
        <taxon>Bacillales</taxon>
        <taxon>Bacillaceae</taxon>
        <taxon>Pradoshia</taxon>
    </lineage>
</organism>
<dbReference type="AlphaFoldDB" id="A0A2S7MVU2"/>
<dbReference type="RefSeq" id="WP_104850671.1">
    <property type="nucleotide sequence ID" value="NZ_PKOZ01000017.1"/>
</dbReference>
<gene>
    <name evidence="1" type="ORF">CYL18_16875</name>
</gene>
<evidence type="ECO:0000313" key="1">
    <source>
        <dbReference type="EMBL" id="PQD93931.1"/>
    </source>
</evidence>
<dbReference type="Proteomes" id="UP000239663">
    <property type="component" value="Unassembled WGS sequence"/>
</dbReference>
<sequence>MAIFDAAGKDFKQLGDKCCICEREKSEGLHLYIGYICAECEKAIVHTDTSDPIYQEYVEKLRKNNISSIFT</sequence>
<name>A0A2S7MVU2_9BACI</name>
<dbReference type="Pfam" id="PF10764">
    <property type="entry name" value="Gin"/>
    <property type="match status" value="1"/>
</dbReference>
<dbReference type="OrthoDB" id="2886653at2"/>
<keyword evidence="2" id="KW-1185">Reference proteome</keyword>
<dbReference type="InterPro" id="IPR019700">
    <property type="entry name" value="Sigma-G_inhibitor_Gin"/>
</dbReference>
<accession>A0A2S7MVU2</accession>
<proteinExistence type="predicted"/>
<evidence type="ECO:0000313" key="2">
    <source>
        <dbReference type="Proteomes" id="UP000239663"/>
    </source>
</evidence>
<reference evidence="1 2" key="1">
    <citation type="submission" date="2017-12" db="EMBL/GenBank/DDBJ databases">
        <title>Taxonomic description and draft genome of Pradoshia cofamensis Gen. nov., sp. nov., a thermotolerant bacillale isolated from anterior gut of earthworm Eisenia fetida.</title>
        <authorList>
            <person name="Saha T."/>
            <person name="Chakraborty R."/>
        </authorList>
    </citation>
    <scope>NUCLEOTIDE SEQUENCE [LARGE SCALE GENOMIC DNA]</scope>
    <source>
        <strain evidence="1 2">EAG3</strain>
    </source>
</reference>
<dbReference type="EMBL" id="PKOZ01000017">
    <property type="protein sequence ID" value="PQD93931.1"/>
    <property type="molecule type" value="Genomic_DNA"/>
</dbReference>
<comment type="caution">
    <text evidence="1">The sequence shown here is derived from an EMBL/GenBank/DDBJ whole genome shotgun (WGS) entry which is preliminary data.</text>
</comment>